<feature type="coiled-coil region" evidence="5">
    <location>
        <begin position="90"/>
        <end position="128"/>
    </location>
</feature>
<dbReference type="InterPro" id="IPR011011">
    <property type="entry name" value="Znf_FYVE_PHD"/>
</dbReference>
<dbReference type="Gene3D" id="3.30.70.270">
    <property type="match status" value="1"/>
</dbReference>
<dbReference type="PROSITE" id="PS50994">
    <property type="entry name" value="INTEGRASE"/>
    <property type="match status" value="1"/>
</dbReference>
<dbReference type="Pfam" id="PF05380">
    <property type="entry name" value="Peptidase_A17"/>
    <property type="match status" value="1"/>
</dbReference>
<feature type="compositionally biased region" description="Polar residues" evidence="6">
    <location>
        <begin position="257"/>
        <end position="268"/>
    </location>
</feature>
<dbReference type="InterPro" id="IPR005312">
    <property type="entry name" value="DUF1759"/>
</dbReference>
<dbReference type="SUPFAM" id="SSF56672">
    <property type="entry name" value="DNA/RNA polymerases"/>
    <property type="match status" value="1"/>
</dbReference>
<dbReference type="Pfam" id="PF17921">
    <property type="entry name" value="Integrase_H2C2"/>
    <property type="match status" value="1"/>
</dbReference>
<evidence type="ECO:0008006" key="11">
    <source>
        <dbReference type="Google" id="ProtNLM"/>
    </source>
</evidence>
<keyword evidence="2 4" id="KW-0863">Zinc-finger</keyword>
<feature type="region of interest" description="Disordered" evidence="6">
    <location>
        <begin position="763"/>
        <end position="786"/>
    </location>
</feature>
<evidence type="ECO:0000313" key="10">
    <source>
        <dbReference type="Proteomes" id="UP000069940"/>
    </source>
</evidence>
<feature type="compositionally biased region" description="Polar residues" evidence="6">
    <location>
        <begin position="371"/>
        <end position="401"/>
    </location>
</feature>
<dbReference type="PANTHER" id="PTHR47331">
    <property type="entry name" value="PHD-TYPE DOMAIN-CONTAINING PROTEIN"/>
    <property type="match status" value="1"/>
</dbReference>
<dbReference type="InterPro" id="IPR012337">
    <property type="entry name" value="RNaseH-like_sf"/>
</dbReference>
<dbReference type="Gene3D" id="2.60.120.650">
    <property type="entry name" value="Cupin"/>
    <property type="match status" value="1"/>
</dbReference>
<dbReference type="PROSITE" id="PS50016">
    <property type="entry name" value="ZF_PHD_2"/>
    <property type="match status" value="1"/>
</dbReference>
<dbReference type="InterPro" id="IPR043128">
    <property type="entry name" value="Rev_trsase/Diguanyl_cyclase"/>
</dbReference>
<keyword evidence="5" id="KW-0175">Coiled coil</keyword>
<keyword evidence="1" id="KW-0479">Metal-binding</keyword>
<evidence type="ECO:0000256" key="1">
    <source>
        <dbReference type="ARBA" id="ARBA00022723"/>
    </source>
</evidence>
<protein>
    <recommendedName>
        <fullName evidence="11">Endonuclease</fullName>
    </recommendedName>
</protein>
<proteinExistence type="predicted"/>
<dbReference type="CDD" id="cd01644">
    <property type="entry name" value="RT_pepA17"/>
    <property type="match status" value="1"/>
</dbReference>
<dbReference type="InterPro" id="IPR001584">
    <property type="entry name" value="Integrase_cat-core"/>
</dbReference>
<dbReference type="GeneID" id="134289816"/>
<dbReference type="Gene3D" id="3.10.10.10">
    <property type="entry name" value="HIV Type 1 Reverse Transcriptase, subunit A, domain 1"/>
    <property type="match status" value="1"/>
</dbReference>
<evidence type="ECO:0000256" key="5">
    <source>
        <dbReference type="SAM" id="Coils"/>
    </source>
</evidence>
<dbReference type="PROSITE" id="PS01359">
    <property type="entry name" value="ZF_PHD_1"/>
    <property type="match status" value="1"/>
</dbReference>
<dbReference type="Pfam" id="PF03564">
    <property type="entry name" value="DUF1759"/>
    <property type="match status" value="1"/>
</dbReference>
<feature type="domain" description="PHD-type" evidence="7">
    <location>
        <begin position="22"/>
        <end position="74"/>
    </location>
</feature>
<evidence type="ECO:0000313" key="9">
    <source>
        <dbReference type="EnsemblMetazoa" id="AALFPA23_020485.P30247"/>
    </source>
</evidence>
<evidence type="ECO:0000256" key="6">
    <source>
        <dbReference type="SAM" id="MobiDB-lite"/>
    </source>
</evidence>
<dbReference type="Proteomes" id="UP000069940">
    <property type="component" value="Unassembled WGS sequence"/>
</dbReference>
<dbReference type="Pfam" id="PF00628">
    <property type="entry name" value="PHD"/>
    <property type="match status" value="1"/>
</dbReference>
<dbReference type="InterPro" id="IPR008042">
    <property type="entry name" value="Retrotrans_Pao"/>
</dbReference>
<keyword evidence="10" id="KW-1185">Reference proteome</keyword>
<dbReference type="InterPro" id="IPR019786">
    <property type="entry name" value="Zinc_finger_PHD-type_CS"/>
</dbReference>
<reference evidence="9" key="2">
    <citation type="submission" date="2025-05" db="UniProtKB">
        <authorList>
            <consortium name="EnsemblMetazoa"/>
        </authorList>
    </citation>
    <scope>IDENTIFICATION</scope>
    <source>
        <strain evidence="9">Foshan</strain>
    </source>
</reference>
<dbReference type="EnsemblMetazoa" id="AALFPA23_020485.R30247">
    <property type="protein sequence ID" value="AALFPA23_020485.P30247"/>
    <property type="gene ID" value="AALFPA23_020485"/>
</dbReference>
<feature type="region of interest" description="Disordered" evidence="6">
    <location>
        <begin position="222"/>
        <end position="268"/>
    </location>
</feature>
<dbReference type="InterPro" id="IPR036397">
    <property type="entry name" value="RNaseH_sf"/>
</dbReference>
<dbReference type="SUPFAM" id="SSF57903">
    <property type="entry name" value="FYVE/PHD zinc finger"/>
    <property type="match status" value="1"/>
</dbReference>
<dbReference type="InterPro" id="IPR043502">
    <property type="entry name" value="DNA/RNA_pol_sf"/>
</dbReference>
<reference evidence="10" key="1">
    <citation type="journal article" date="2015" name="Proc. Natl. Acad. Sci. U.S.A.">
        <title>Genome sequence of the Asian Tiger mosquito, Aedes albopictus, reveals insights into its biology, genetics, and evolution.</title>
        <authorList>
            <person name="Chen X.G."/>
            <person name="Jiang X."/>
            <person name="Gu J."/>
            <person name="Xu M."/>
            <person name="Wu Y."/>
            <person name="Deng Y."/>
            <person name="Zhang C."/>
            <person name="Bonizzoni M."/>
            <person name="Dermauw W."/>
            <person name="Vontas J."/>
            <person name="Armbruster P."/>
            <person name="Huang X."/>
            <person name="Yang Y."/>
            <person name="Zhang H."/>
            <person name="He W."/>
            <person name="Peng H."/>
            <person name="Liu Y."/>
            <person name="Wu K."/>
            <person name="Chen J."/>
            <person name="Lirakis M."/>
            <person name="Topalis P."/>
            <person name="Van Leeuwen T."/>
            <person name="Hall A.B."/>
            <person name="Jiang X."/>
            <person name="Thorpe C."/>
            <person name="Mueller R.L."/>
            <person name="Sun C."/>
            <person name="Waterhouse R.M."/>
            <person name="Yan G."/>
            <person name="Tu Z.J."/>
            <person name="Fang X."/>
            <person name="James A.A."/>
        </authorList>
    </citation>
    <scope>NUCLEOTIDE SEQUENCE [LARGE SCALE GENOMIC DNA]</scope>
    <source>
        <strain evidence="10">Foshan</strain>
    </source>
</reference>
<dbReference type="Pfam" id="PF18701">
    <property type="entry name" value="DUF5641"/>
    <property type="match status" value="1"/>
</dbReference>
<dbReference type="InterPro" id="IPR019787">
    <property type="entry name" value="Znf_PHD-finger"/>
</dbReference>
<dbReference type="RefSeq" id="XP_062712362.1">
    <property type="nucleotide sequence ID" value="XM_062856378.1"/>
</dbReference>
<dbReference type="InterPro" id="IPR040676">
    <property type="entry name" value="DUF5641"/>
</dbReference>
<dbReference type="Gene3D" id="3.30.420.10">
    <property type="entry name" value="Ribonuclease H-like superfamily/Ribonuclease H"/>
    <property type="match status" value="1"/>
</dbReference>
<evidence type="ECO:0000259" key="8">
    <source>
        <dbReference type="PROSITE" id="PS50994"/>
    </source>
</evidence>
<dbReference type="SMART" id="SM00249">
    <property type="entry name" value="PHD"/>
    <property type="match status" value="1"/>
</dbReference>
<evidence type="ECO:0000256" key="2">
    <source>
        <dbReference type="ARBA" id="ARBA00022771"/>
    </source>
</evidence>
<dbReference type="PANTHER" id="PTHR47331:SF1">
    <property type="entry name" value="GAG-LIKE PROTEIN"/>
    <property type="match status" value="1"/>
</dbReference>
<feature type="region of interest" description="Disordered" evidence="6">
    <location>
        <begin position="352"/>
        <end position="401"/>
    </location>
</feature>
<feature type="compositionally biased region" description="Polar residues" evidence="6">
    <location>
        <begin position="222"/>
        <end position="234"/>
    </location>
</feature>
<evidence type="ECO:0000256" key="4">
    <source>
        <dbReference type="PROSITE-ProRule" id="PRU00146"/>
    </source>
</evidence>
<dbReference type="InterPro" id="IPR041588">
    <property type="entry name" value="Integrase_H2C2"/>
</dbReference>
<evidence type="ECO:0000256" key="3">
    <source>
        <dbReference type="ARBA" id="ARBA00022833"/>
    </source>
</evidence>
<dbReference type="CDD" id="cd15489">
    <property type="entry name" value="PHD_SF"/>
    <property type="match status" value="1"/>
</dbReference>
<sequence>MSKDGSRGKSNPKSNAGADSTLHQCMICSLPNDADRKMVQCDLCDQWFHFMCAGVNDSIEDENRSYVCVACTLPAPSVSSTSSSVREARMRLEMQRLDEEKRLQERLLEEQEKQGRALQEMTIRLERERGEKAIAAMLALEREHIQQKYSMLHTQLNDDGDVGSVRSRMNYGTTSKVQDWMNQNTAVTLSTNTGNNPTGLTLQPAASVSSTQINSSVVVASGNTATPSQDQRVSQPEPVHSQEDSVVTRSHGLSPLATPQTNGQPVSMQPQIEQPASSLSMLWCYRNPIPTPSASVQETATVVATTSDINNVFVISPPVCSTTSYAQLAPIPNSLYSHQSIALPSTSFPPIAQQQPTASSVRRGPPYPAVVSSSSTQYAQRGSLPWNTTLPPPAHQSTPTSIPLGRQSMARTAENLPFHPHSAQQQVTSSRLRLLPGQNNIVNPAVGQYIPSTVVVSNQPQFSDTRNMYQNHWASAPNQNLSYGSQNAPNNMGNVSGQGHLGHIPNQTNQFSHQIPINIMPANSVGLNVSSFPTPSGYGLASFPSTGSEMGPNAQQLAARHVVPKDLPPFGGNPAEWPLFWSSYETSSQMCGYSSAENLLRLQRCLKGDARKAVSSFLLHPSNVGEIMSTLRTLYGRPDAIIGSLLNDVRNTPAPKPEKLETLVNFGLVVRNLCAHLISAGQQTHLANPILLQELVDKLPANVKLGWALHKQTVVDADLRSFSDYMSVMINAASSVTSGFGESSKPERQKGKAFVNAVRAEIDTNSNPGSSSKKISGGRNMDNSQTSGGIKVRPCAVCQVDGHKPKDCPSFKAKTLSDRWQTVQEAHLCKRCLYPHGKWPCKAPLCGAEGCQENHHKFLHPGNPRAVINSGNSVSAPCSTGVVTVHQQSHQKILFRIIPVSLHANGKTANTFAFLDGGSDSTLLESSIAKQLGLSGPAAPLCMQWTNGVRRTEEDSERVQLEISGNGRKRYNLSDVHTVSSLDLPRQTMDFEQLQTKFPHLKGLPITSYEAAVPGILIGLDNTQLKTTLKLRESSSDEPVAAKTRLGWTLFGKTGKSEASSSHRVLHICQQSTDTDLHELVKSFFAIEGTGAEANTVVESKMERRAREIMEATTVRTNSGKFETGLLWRFDKIAFPDSRPMAERRLRCLETRLSKKPALYENVRKQMVDYVNKGYAHKATKEELETTKSCQAWYLPLGVVSNPKKPEKVRIVWDAAASVKGVSLNSVLLKGPDLLQSLPTVLCRFRQREVAINADIREMFHQVYIRPEDRQAQRFLWRNNSTEPMEVFVMDVAIFGATCSPCSAQFAKNINASEHATEFPRAATAVVENHYVDDYLDSTDTVNQAIQLATEVKWIHQRGGFELRNWLSNRKEVLEKLGEESPDASKNFVMGKGCTSERVLGMIWLPQEDVFSFAIDFRKDLDRLLGGDIYPTKRELLSLVMSIFDPLGLAANYIIHGKMLVQDVWRTNTAWDEKIPDEIFPTWQRWVQSLRELTQFRIDRCYFPGYTPKALETLELHVFVDASVSAYAAVAYFRIVDRGTVRCSLVSSKTKVAPIKQLSVPRLELQAAVLGTRLMKSIISSHTLSINRKVFWSDSNTVLAWLRSDQRRFHQFVAFRIGEIQEETDVSEWRKVPSGWNVADDATKWGNGPKALNSSRWVQGPEFLHKDESEWPEQKSDWITDEELRATVTIHRQAEPERIIEFDRFSKWERLVRAVGYVLRFRSNLQKRLRKQQLPGTISLSSEELLEAERTIIRSLQREVFSEEYAILDSKQQSENDEPKTVKKTSKIYKLCPFVGVDGVLRKDGRIGAAPWLTIEAKFPAILPKAHYVTALVVDEIHRKFGHSNNETVVNEVRQRYHVSELRAVVRRVAQRCQRCKMRKATPLPPRMSSLPEVRLTPYVKPFTYTGLDYFGPLSVRIGRSHAKRWVALFTCLTTRAVHLELAYTLSTESCKMAVRRFVARRGAPMEIYSDQGTNFQGARKELNEQVRRINCELSSTFTNAITKWKLNPPYAPHMGGIWERLVRSVKCGLAAMEISRNADEETLLTALAEVESMVNTRPLTYLPLDAAEDEALTPNHFLLLSSNGVCQPAAAPQDERSALRSNWNHVRVMLDRFWKRWIREYIPVIAKQSKWFGEVKPLKVGDLVVSVNENVRNSWDRGVVINVYPGKDGRIRRADVRTAAGVFLRPVTQLAVLDVLDKGGIAEETTSNTGWGMFATVEDPSSPGITRSSRSTVIMTDKNDVM</sequence>
<dbReference type="InterPro" id="IPR001965">
    <property type="entry name" value="Znf_PHD"/>
</dbReference>
<organism evidence="9 10">
    <name type="scientific">Aedes albopictus</name>
    <name type="common">Asian tiger mosquito</name>
    <name type="synonym">Stegomyia albopicta</name>
    <dbReference type="NCBI Taxonomy" id="7160"/>
    <lineage>
        <taxon>Eukaryota</taxon>
        <taxon>Metazoa</taxon>
        <taxon>Ecdysozoa</taxon>
        <taxon>Arthropoda</taxon>
        <taxon>Hexapoda</taxon>
        <taxon>Insecta</taxon>
        <taxon>Pterygota</taxon>
        <taxon>Neoptera</taxon>
        <taxon>Endopterygota</taxon>
        <taxon>Diptera</taxon>
        <taxon>Nematocera</taxon>
        <taxon>Culicoidea</taxon>
        <taxon>Culicidae</taxon>
        <taxon>Culicinae</taxon>
        <taxon>Aedini</taxon>
        <taxon>Aedes</taxon>
        <taxon>Stegomyia</taxon>
    </lineage>
</organism>
<feature type="domain" description="Integrase catalytic" evidence="8">
    <location>
        <begin position="1894"/>
        <end position="2083"/>
    </location>
</feature>
<feature type="compositionally biased region" description="Polar residues" evidence="6">
    <location>
        <begin position="763"/>
        <end position="774"/>
    </location>
</feature>
<dbReference type="SUPFAM" id="SSF53098">
    <property type="entry name" value="Ribonuclease H-like"/>
    <property type="match status" value="1"/>
</dbReference>
<name>A0ABM1ZPR1_AEDAL</name>
<accession>A0ABM1ZPR1</accession>
<keyword evidence="3" id="KW-0862">Zinc</keyword>
<evidence type="ECO:0000259" key="7">
    <source>
        <dbReference type="PROSITE" id="PS50016"/>
    </source>
</evidence>